<reference evidence="5" key="1">
    <citation type="submission" date="2020-08" db="EMBL/GenBank/DDBJ databases">
        <title>Multicomponent nature underlies the extraordinary mechanical properties of spider dragline silk.</title>
        <authorList>
            <person name="Kono N."/>
            <person name="Nakamura H."/>
            <person name="Mori M."/>
            <person name="Yoshida Y."/>
            <person name="Ohtoshi R."/>
            <person name="Malay A.D."/>
            <person name="Moran D.A.P."/>
            <person name="Tomita M."/>
            <person name="Numata K."/>
            <person name="Arakawa K."/>
        </authorList>
    </citation>
    <scope>NUCLEOTIDE SEQUENCE</scope>
</reference>
<keyword evidence="3" id="KW-0808">Transferase</keyword>
<accession>A0A8X6Y585</accession>
<evidence type="ECO:0000256" key="2">
    <source>
        <dbReference type="ARBA" id="ARBA00022603"/>
    </source>
</evidence>
<dbReference type="OrthoDB" id="8123669at2759"/>
<dbReference type="InterPro" id="IPR029063">
    <property type="entry name" value="SAM-dependent_MTases_sf"/>
</dbReference>
<name>A0A8X6Y585_9ARAC</name>
<evidence type="ECO:0000259" key="4">
    <source>
        <dbReference type="Pfam" id="PF08241"/>
    </source>
</evidence>
<evidence type="ECO:0000256" key="1">
    <source>
        <dbReference type="ARBA" id="ARBA00008361"/>
    </source>
</evidence>
<proteinExistence type="inferred from homology"/>
<dbReference type="EMBL" id="BMAV01015316">
    <property type="protein sequence ID" value="GFY64605.1"/>
    <property type="molecule type" value="Genomic_DNA"/>
</dbReference>
<dbReference type="Pfam" id="PF08241">
    <property type="entry name" value="Methyltransf_11"/>
    <property type="match status" value="1"/>
</dbReference>
<gene>
    <name evidence="5" type="primary">X975_22306</name>
    <name evidence="5" type="ORF">TNIN_144241</name>
</gene>
<dbReference type="PANTHER" id="PTHR44942:SF4">
    <property type="entry name" value="METHYLTRANSFERASE TYPE 11 DOMAIN-CONTAINING PROTEIN"/>
    <property type="match status" value="1"/>
</dbReference>
<dbReference type="GO" id="GO:0008757">
    <property type="term" value="F:S-adenosylmethionine-dependent methyltransferase activity"/>
    <property type="evidence" value="ECO:0007669"/>
    <property type="project" value="InterPro"/>
</dbReference>
<keyword evidence="2 5" id="KW-0489">Methyltransferase</keyword>
<feature type="domain" description="Methyltransferase type 11" evidence="4">
    <location>
        <begin position="31"/>
        <end position="122"/>
    </location>
</feature>
<dbReference type="Proteomes" id="UP000886998">
    <property type="component" value="Unassembled WGS sequence"/>
</dbReference>
<comment type="similarity">
    <text evidence="1">Belongs to the methyltransferase superfamily.</text>
</comment>
<dbReference type="Gene3D" id="3.40.50.150">
    <property type="entry name" value="Vaccinia Virus protein VP39"/>
    <property type="match status" value="1"/>
</dbReference>
<dbReference type="AlphaFoldDB" id="A0A8X6Y585"/>
<dbReference type="CDD" id="cd02440">
    <property type="entry name" value="AdoMet_MTases"/>
    <property type="match status" value="1"/>
</dbReference>
<dbReference type="PANTHER" id="PTHR44942">
    <property type="entry name" value="METHYLTRANSF_11 DOMAIN-CONTAINING PROTEIN"/>
    <property type="match status" value="1"/>
</dbReference>
<dbReference type="InterPro" id="IPR051052">
    <property type="entry name" value="Diverse_substrate_MTase"/>
</dbReference>
<comment type="caution">
    <text evidence="5">The sequence shown here is derived from an EMBL/GenBank/DDBJ whole genome shotgun (WGS) entry which is preliminary data.</text>
</comment>
<dbReference type="InterPro" id="IPR013216">
    <property type="entry name" value="Methyltransf_11"/>
</dbReference>
<organism evidence="5 6">
    <name type="scientific">Trichonephila inaurata madagascariensis</name>
    <dbReference type="NCBI Taxonomy" id="2747483"/>
    <lineage>
        <taxon>Eukaryota</taxon>
        <taxon>Metazoa</taxon>
        <taxon>Ecdysozoa</taxon>
        <taxon>Arthropoda</taxon>
        <taxon>Chelicerata</taxon>
        <taxon>Arachnida</taxon>
        <taxon>Araneae</taxon>
        <taxon>Araneomorphae</taxon>
        <taxon>Entelegynae</taxon>
        <taxon>Araneoidea</taxon>
        <taxon>Nephilidae</taxon>
        <taxon>Trichonephila</taxon>
        <taxon>Trichonephila inaurata</taxon>
    </lineage>
</organism>
<sequence length="266" mass="30253">MGLFHNCYCIVSSFPVFVQECRVSNPFDQAVDVGCGTGQSTLALAPYFRSVLGCDVSKSQILEANFSRKATNVQYRVSPAECLPVGNESVCLLTAGTCFHWLDIPAFFREAKRVLVHGGVLAVYSSCAIHPVTGDEEKDYQLRMITNKFLYDDLKRYRSPRVQQAFEQYCDVEFPFEDVMRSRNVSHTYVASAADAVGYIRSMSTFQNFRAAYPLRADQLLHDYQDSIMKILNATTKAESTPLAYRRDYFLILCRKGKKRNKKFEN</sequence>
<keyword evidence="6" id="KW-1185">Reference proteome</keyword>
<protein>
    <submittedName>
        <fullName evidence="5">Putative methyltransferase</fullName>
    </submittedName>
</protein>
<evidence type="ECO:0000256" key="3">
    <source>
        <dbReference type="ARBA" id="ARBA00022679"/>
    </source>
</evidence>
<evidence type="ECO:0000313" key="5">
    <source>
        <dbReference type="EMBL" id="GFY64605.1"/>
    </source>
</evidence>
<dbReference type="SUPFAM" id="SSF53335">
    <property type="entry name" value="S-adenosyl-L-methionine-dependent methyltransferases"/>
    <property type="match status" value="1"/>
</dbReference>
<dbReference type="GO" id="GO:0032259">
    <property type="term" value="P:methylation"/>
    <property type="evidence" value="ECO:0007669"/>
    <property type="project" value="UniProtKB-KW"/>
</dbReference>
<evidence type="ECO:0000313" key="6">
    <source>
        <dbReference type="Proteomes" id="UP000886998"/>
    </source>
</evidence>